<keyword evidence="3" id="KW-1185">Reference proteome</keyword>
<dbReference type="PANTHER" id="PTHR12121:SF68">
    <property type="entry name" value="CARBON CATABOLITE REPRESSOR PROTEIN 4 HOMOLOG 4-RELATED"/>
    <property type="match status" value="1"/>
</dbReference>
<accession>A0AA36EH79</accession>
<dbReference type="Proteomes" id="UP001177003">
    <property type="component" value="Chromosome 8"/>
</dbReference>
<dbReference type="InterPro" id="IPR036691">
    <property type="entry name" value="Endo/exonu/phosph_ase_sf"/>
</dbReference>
<organism evidence="2 3">
    <name type="scientific">Lactuca saligna</name>
    <name type="common">Willowleaf lettuce</name>
    <dbReference type="NCBI Taxonomy" id="75948"/>
    <lineage>
        <taxon>Eukaryota</taxon>
        <taxon>Viridiplantae</taxon>
        <taxon>Streptophyta</taxon>
        <taxon>Embryophyta</taxon>
        <taxon>Tracheophyta</taxon>
        <taxon>Spermatophyta</taxon>
        <taxon>Magnoliopsida</taxon>
        <taxon>eudicotyledons</taxon>
        <taxon>Gunneridae</taxon>
        <taxon>Pentapetalae</taxon>
        <taxon>asterids</taxon>
        <taxon>campanulids</taxon>
        <taxon>Asterales</taxon>
        <taxon>Asteraceae</taxon>
        <taxon>Cichorioideae</taxon>
        <taxon>Cichorieae</taxon>
        <taxon>Lactucinae</taxon>
        <taxon>Lactuca</taxon>
    </lineage>
</organism>
<gene>
    <name evidence="2" type="ORF">LSALG_LOCUS35150</name>
</gene>
<feature type="domain" description="Endonuclease/exonuclease/phosphatase" evidence="1">
    <location>
        <begin position="164"/>
        <end position="466"/>
    </location>
</feature>
<evidence type="ECO:0000313" key="3">
    <source>
        <dbReference type="Proteomes" id="UP001177003"/>
    </source>
</evidence>
<evidence type="ECO:0000259" key="1">
    <source>
        <dbReference type="Pfam" id="PF03372"/>
    </source>
</evidence>
<sequence>MKTKPPATPENTYCHPSSPPFPTIPTVSRLSWLRQTLRVRVSLPELRYGVVYLFPTVVFKLPSGSEGWGKGEDVARGGGCPVRKLYLYITSSAGGKMLLKSGGLLLSRIPLVSSSFRTSKICMRKMSTKNTPTPTPVYPKFIPVEQNQITSVSKSEGLKFRVVSYNILAQVYVKSSVFPHSPSPCLKWKARSPIILDLLKHLDADILCLQELDEYDTFYKEKIEQNDYSSIYIKRSGRKSDGCGIFYKHNKLELVIEETIDYNDLANLLLDEASRVEQKEKDLDSKGKGDPNDPYVRLKRDCVGIMAAFKFKKPHQHYVIVANTHLYWDPEWADVKLAQAKYLLSQVAKFKKMVSEKFECKPSVIITGDFNSIPGDKVYQYLVSSGSVECLEDEPPINLSSVYACTRGEPRFTNYTPGFTGTLDYIFFSPSDEGIQIEPVSFLELPEAESADVKGGLPNYFHPSDHLPIGAEFLVV</sequence>
<name>A0AA36EH79_LACSI</name>
<dbReference type="PANTHER" id="PTHR12121">
    <property type="entry name" value="CARBON CATABOLITE REPRESSOR PROTEIN 4"/>
    <property type="match status" value="1"/>
</dbReference>
<proteinExistence type="predicted"/>
<dbReference type="Gene3D" id="3.60.10.10">
    <property type="entry name" value="Endonuclease/exonuclease/phosphatase"/>
    <property type="match status" value="1"/>
</dbReference>
<protein>
    <recommendedName>
        <fullName evidence="1">Endonuclease/exonuclease/phosphatase domain-containing protein</fullName>
    </recommendedName>
</protein>
<dbReference type="AlphaFoldDB" id="A0AA36EH79"/>
<reference evidence="2" key="1">
    <citation type="submission" date="2023-04" db="EMBL/GenBank/DDBJ databases">
        <authorList>
            <person name="Vijverberg K."/>
            <person name="Xiong W."/>
            <person name="Schranz E."/>
        </authorList>
    </citation>
    <scope>NUCLEOTIDE SEQUENCE</scope>
</reference>
<dbReference type="InterPro" id="IPR050410">
    <property type="entry name" value="CCR4/nocturin_mRNA_transcr"/>
</dbReference>
<dbReference type="Pfam" id="PF03372">
    <property type="entry name" value="Exo_endo_phos"/>
    <property type="match status" value="1"/>
</dbReference>
<dbReference type="GO" id="GO:0000175">
    <property type="term" value="F:3'-5'-RNA exonuclease activity"/>
    <property type="evidence" value="ECO:0007669"/>
    <property type="project" value="TreeGrafter"/>
</dbReference>
<dbReference type="SUPFAM" id="SSF56219">
    <property type="entry name" value="DNase I-like"/>
    <property type="match status" value="1"/>
</dbReference>
<dbReference type="InterPro" id="IPR005135">
    <property type="entry name" value="Endo/exonuclease/phosphatase"/>
</dbReference>
<evidence type="ECO:0000313" key="2">
    <source>
        <dbReference type="EMBL" id="CAI9296263.1"/>
    </source>
</evidence>
<dbReference type="EMBL" id="OX465084">
    <property type="protein sequence ID" value="CAI9296263.1"/>
    <property type="molecule type" value="Genomic_DNA"/>
</dbReference>